<dbReference type="HOGENOM" id="CLU_1276151_0_0_6"/>
<reference evidence="2" key="1">
    <citation type="submission" date="2014-09" db="EMBL/GenBank/DDBJ databases">
        <authorList>
            <person name="Hjerde E."/>
        </authorList>
    </citation>
    <scope>NUCLEOTIDE SEQUENCE [LARGE SCALE GENOMIC DNA]</scope>
    <source>
        <strain evidence="2">06/09/139</strain>
        <plasmid evidence="2">pAWOD72</plasmid>
    </source>
</reference>
<accession>A0A090K2S6</accession>
<evidence type="ECO:0000313" key="1">
    <source>
        <dbReference type="EMBL" id="CED58033.1"/>
    </source>
</evidence>
<gene>
    <name evidence="1" type="ORF">AWOD_p72_03</name>
</gene>
<keyword evidence="2" id="KW-1185">Reference proteome</keyword>
<organism evidence="1 2">
    <name type="scientific">Aliivibrio wodanis</name>
    <dbReference type="NCBI Taxonomy" id="80852"/>
    <lineage>
        <taxon>Bacteria</taxon>
        <taxon>Pseudomonadati</taxon>
        <taxon>Pseudomonadota</taxon>
        <taxon>Gammaproteobacteria</taxon>
        <taxon>Vibrionales</taxon>
        <taxon>Vibrionaceae</taxon>
        <taxon>Aliivibrio</taxon>
    </lineage>
</organism>
<dbReference type="AlphaFoldDB" id="A0A090K2S6"/>
<geneLocation type="plasmid" evidence="1 2">
    <name>pAWOD72</name>
</geneLocation>
<dbReference type="OrthoDB" id="7059713at2"/>
<keyword evidence="1" id="KW-0614">Plasmid</keyword>
<dbReference type="GeneID" id="28543682"/>
<dbReference type="KEGG" id="awd:AWOD_p72_03"/>
<sequence length="210" mass="24206">MNTLTINGTRIVDGIEYNEYPAPNVLIKAMELTWAKKLITKGIIRLNSLSFYQGIESVELGDSLEGLGELTVNNHQYSTSSLNEVFIWCCANSNTKHSTLLGLDKHYDSIIKITNITKFVNRIAEQLRHDKYNFSNPHIGKVNYNRSLEVTKESLQNQKWQWNTFQKSQNYEHQNEFRIVFSDLSFKLEQAISIDLVIGNCEDIIELIET</sequence>
<dbReference type="PATRIC" id="fig|80852.17.peg.4151"/>
<protein>
    <submittedName>
        <fullName evidence="1">Uncharacterized protein</fullName>
    </submittedName>
</protein>
<dbReference type="RefSeq" id="WP_045104709.1">
    <property type="nucleotide sequence ID" value="NZ_LN554850.1"/>
</dbReference>
<dbReference type="EMBL" id="LN554850">
    <property type="protein sequence ID" value="CED58033.1"/>
    <property type="molecule type" value="Genomic_DNA"/>
</dbReference>
<proteinExistence type="predicted"/>
<dbReference type="Proteomes" id="UP000032427">
    <property type="component" value="Plasmid pAWOD72"/>
</dbReference>
<name>A0A090K2S6_9GAMM</name>
<evidence type="ECO:0000313" key="2">
    <source>
        <dbReference type="Proteomes" id="UP000032427"/>
    </source>
</evidence>